<dbReference type="InterPro" id="IPR002347">
    <property type="entry name" value="SDR_fam"/>
</dbReference>
<dbReference type="GeneID" id="19193917"/>
<sequence length="348" mass="36809">MVSLADIQLNNNSLLTPGSGPACALVGCTSGIGLATLQAVLRSTSSPTIFLVGRGGSARFEALVAEVQGLNASAHLVPVVAEDLTLVACAQRAAAEIASKASRLDLLIMSPGYLSLSAASDVSPEGLDRVTSIRYHARMRILLTLLPLLRAAPSPRVLSVLAGGKEGALNLVDLGMTLPGSYGPFYAAGAAAAMTTLVFEHLSKQPGNERIVFLHVWPGVVYGTGLGLQNSSAPGSISTVVSFLWDWVFKPVFRVVGYSPAETGERVLFAATNGRFRRVQGDPERARGTLIQQGSDGLLGSGVYLVNADSSVVEGGGNRELKRLRNEMDGARKVWEYTIAEFERIERM</sequence>
<evidence type="ECO:0000313" key="3">
    <source>
        <dbReference type="Proteomes" id="UP000019471"/>
    </source>
</evidence>
<dbReference type="SUPFAM" id="SSF51735">
    <property type="entry name" value="NAD(P)-binding Rossmann-fold domains"/>
    <property type="match status" value="1"/>
</dbReference>
<reference evidence="2 3" key="1">
    <citation type="submission" date="2013-03" db="EMBL/GenBank/DDBJ databases">
        <title>The Genome Sequence of Cladophialophora psammophila CBS 110553.</title>
        <authorList>
            <consortium name="The Broad Institute Genomics Platform"/>
            <person name="Cuomo C."/>
            <person name="de Hoog S."/>
            <person name="Gorbushina A."/>
            <person name="Walker B."/>
            <person name="Young S.K."/>
            <person name="Zeng Q."/>
            <person name="Gargeya S."/>
            <person name="Fitzgerald M."/>
            <person name="Haas B."/>
            <person name="Abouelleil A."/>
            <person name="Allen A.W."/>
            <person name="Alvarado L."/>
            <person name="Arachchi H.M."/>
            <person name="Berlin A.M."/>
            <person name="Chapman S.B."/>
            <person name="Gainer-Dewar J."/>
            <person name="Goldberg J."/>
            <person name="Griggs A."/>
            <person name="Gujja S."/>
            <person name="Hansen M."/>
            <person name="Howarth C."/>
            <person name="Imamovic A."/>
            <person name="Ireland A."/>
            <person name="Larimer J."/>
            <person name="McCowan C."/>
            <person name="Murphy C."/>
            <person name="Pearson M."/>
            <person name="Poon T.W."/>
            <person name="Priest M."/>
            <person name="Roberts A."/>
            <person name="Saif S."/>
            <person name="Shea T."/>
            <person name="Sisk P."/>
            <person name="Sykes S."/>
            <person name="Wortman J."/>
            <person name="Nusbaum C."/>
            <person name="Birren B."/>
        </authorList>
    </citation>
    <scope>NUCLEOTIDE SEQUENCE [LARGE SCALE GENOMIC DNA]</scope>
    <source>
        <strain evidence="2 3">CBS 110553</strain>
    </source>
</reference>
<name>W9XBR6_9EURO</name>
<dbReference type="InterPro" id="IPR052228">
    <property type="entry name" value="Sec_Metab_Biosynth_Oxidored"/>
</dbReference>
<dbReference type="eggNOG" id="KOG1208">
    <property type="taxonomic scope" value="Eukaryota"/>
</dbReference>
<comment type="caution">
    <text evidence="2">The sequence shown here is derived from an EMBL/GenBank/DDBJ whole genome shotgun (WGS) entry which is preliminary data.</text>
</comment>
<dbReference type="EMBL" id="AMGX01000015">
    <property type="protein sequence ID" value="EXJ67874.1"/>
    <property type="molecule type" value="Genomic_DNA"/>
</dbReference>
<evidence type="ECO:0000313" key="2">
    <source>
        <dbReference type="EMBL" id="EXJ67874.1"/>
    </source>
</evidence>
<dbReference type="PANTHER" id="PTHR47534">
    <property type="entry name" value="YALI0E05731P"/>
    <property type="match status" value="1"/>
</dbReference>
<dbReference type="STRING" id="1182543.W9XBR6"/>
<dbReference type="PANTHER" id="PTHR47534:SF3">
    <property type="entry name" value="ALCOHOL DEHYDROGENASE-LIKE C-TERMINAL DOMAIN-CONTAINING PROTEIN"/>
    <property type="match status" value="1"/>
</dbReference>
<evidence type="ECO:0000256" key="1">
    <source>
        <dbReference type="ARBA" id="ARBA00023002"/>
    </source>
</evidence>
<dbReference type="OrthoDB" id="2898509at2759"/>
<dbReference type="InterPro" id="IPR036291">
    <property type="entry name" value="NAD(P)-bd_dom_sf"/>
</dbReference>
<dbReference type="AlphaFoldDB" id="W9XBR6"/>
<dbReference type="Gene3D" id="3.40.50.720">
    <property type="entry name" value="NAD(P)-binding Rossmann-like Domain"/>
    <property type="match status" value="1"/>
</dbReference>
<organism evidence="2 3">
    <name type="scientific">Cladophialophora psammophila CBS 110553</name>
    <dbReference type="NCBI Taxonomy" id="1182543"/>
    <lineage>
        <taxon>Eukaryota</taxon>
        <taxon>Fungi</taxon>
        <taxon>Dikarya</taxon>
        <taxon>Ascomycota</taxon>
        <taxon>Pezizomycotina</taxon>
        <taxon>Eurotiomycetes</taxon>
        <taxon>Chaetothyriomycetidae</taxon>
        <taxon>Chaetothyriales</taxon>
        <taxon>Herpotrichiellaceae</taxon>
        <taxon>Cladophialophora</taxon>
    </lineage>
</organism>
<dbReference type="Proteomes" id="UP000019471">
    <property type="component" value="Unassembled WGS sequence"/>
</dbReference>
<keyword evidence="3" id="KW-1185">Reference proteome</keyword>
<dbReference type="RefSeq" id="XP_007747990.1">
    <property type="nucleotide sequence ID" value="XM_007749800.1"/>
</dbReference>
<dbReference type="GO" id="GO:0016491">
    <property type="term" value="F:oxidoreductase activity"/>
    <property type="evidence" value="ECO:0007669"/>
    <property type="project" value="UniProtKB-KW"/>
</dbReference>
<dbReference type="HOGENOM" id="CLU_044999_0_0_1"/>
<keyword evidence="1" id="KW-0560">Oxidoreductase</keyword>
<gene>
    <name evidence="2" type="ORF">A1O5_09221</name>
</gene>
<protein>
    <submittedName>
        <fullName evidence="2">Uncharacterized protein</fullName>
    </submittedName>
</protein>
<accession>W9XBR6</accession>
<dbReference type="Pfam" id="PF00106">
    <property type="entry name" value="adh_short"/>
    <property type="match status" value="1"/>
</dbReference>
<proteinExistence type="predicted"/>